<comment type="similarity">
    <text evidence="5 14 16">Belongs to the RNase HII family.</text>
</comment>
<dbReference type="AlphaFoldDB" id="A0A3P1T3Q2"/>
<evidence type="ECO:0000256" key="10">
    <source>
        <dbReference type="ARBA" id="ARBA00022723"/>
    </source>
</evidence>
<dbReference type="PANTHER" id="PTHR10954:SF18">
    <property type="entry name" value="RIBONUCLEASE HII"/>
    <property type="match status" value="1"/>
</dbReference>
<dbReference type="GO" id="GO:0030145">
    <property type="term" value="F:manganese ion binding"/>
    <property type="evidence" value="ECO:0007669"/>
    <property type="project" value="UniProtKB-UniRule"/>
</dbReference>
<comment type="caution">
    <text evidence="18">The sequence shown here is derived from an EMBL/GenBank/DDBJ whole genome shotgun (WGS) entry which is preliminary data.</text>
</comment>
<dbReference type="InterPro" id="IPR024567">
    <property type="entry name" value="RNase_HII/HIII_dom"/>
</dbReference>
<protein>
    <recommendedName>
        <fullName evidence="7 14">Ribonuclease HII</fullName>
        <shortName evidence="14">RNase HII</shortName>
        <ecNumber evidence="6 14">3.1.26.4</ecNumber>
    </recommendedName>
</protein>
<feature type="binding site" evidence="14 15">
    <location>
        <position position="22"/>
    </location>
    <ligand>
        <name>a divalent metal cation</name>
        <dbReference type="ChEBI" id="CHEBI:60240"/>
    </ligand>
</feature>
<evidence type="ECO:0000256" key="6">
    <source>
        <dbReference type="ARBA" id="ARBA00012180"/>
    </source>
</evidence>
<evidence type="ECO:0000256" key="3">
    <source>
        <dbReference type="ARBA" id="ARBA00004065"/>
    </source>
</evidence>
<comment type="cofactor">
    <cofactor evidence="14 15">
        <name>Mn(2+)</name>
        <dbReference type="ChEBI" id="CHEBI:29035"/>
    </cofactor>
    <cofactor evidence="14 15">
        <name>Mg(2+)</name>
        <dbReference type="ChEBI" id="CHEBI:18420"/>
    </cofactor>
    <text evidence="14 15">Manganese or magnesium. Binds 1 divalent metal ion per monomer in the absence of substrate. May bind a second metal ion after substrate binding.</text>
</comment>
<evidence type="ECO:0000256" key="7">
    <source>
        <dbReference type="ARBA" id="ARBA00019179"/>
    </source>
</evidence>
<gene>
    <name evidence="14" type="primary">rnhB</name>
    <name evidence="18" type="ORF">EII34_12225</name>
</gene>
<dbReference type="GO" id="GO:0005737">
    <property type="term" value="C:cytoplasm"/>
    <property type="evidence" value="ECO:0007669"/>
    <property type="project" value="UniProtKB-SubCell"/>
</dbReference>
<proteinExistence type="inferred from homology"/>
<keyword evidence="9 14" id="KW-0540">Nuclease</keyword>
<comment type="function">
    <text evidence="3 14 16">Endonuclease that specifically degrades the RNA of RNA-DNA hybrids.</text>
</comment>
<accession>A0A3P1T3Q2</accession>
<dbReference type="Pfam" id="PF01351">
    <property type="entry name" value="RNase_HII"/>
    <property type="match status" value="1"/>
</dbReference>
<dbReference type="GO" id="GO:0043137">
    <property type="term" value="P:DNA replication, removal of RNA primer"/>
    <property type="evidence" value="ECO:0007669"/>
    <property type="project" value="TreeGrafter"/>
</dbReference>
<dbReference type="CDD" id="cd07182">
    <property type="entry name" value="RNase_HII_bacteria_HII_like"/>
    <property type="match status" value="1"/>
</dbReference>
<name>A0A3P1T3Q2_9ACTN</name>
<dbReference type="OrthoDB" id="9803420at2"/>
<dbReference type="NCBIfam" id="NF000598">
    <property type="entry name" value="PRK00015.2-2"/>
    <property type="match status" value="1"/>
</dbReference>
<evidence type="ECO:0000256" key="9">
    <source>
        <dbReference type="ARBA" id="ARBA00022722"/>
    </source>
</evidence>
<dbReference type="PANTHER" id="PTHR10954">
    <property type="entry name" value="RIBONUCLEASE H2 SUBUNIT A"/>
    <property type="match status" value="1"/>
</dbReference>
<dbReference type="EMBL" id="RQZG01000015">
    <property type="protein sequence ID" value="RRD03960.1"/>
    <property type="molecule type" value="Genomic_DNA"/>
</dbReference>
<dbReference type="Proteomes" id="UP000280819">
    <property type="component" value="Unassembled WGS sequence"/>
</dbReference>
<feature type="domain" description="RNase H type-2" evidence="17">
    <location>
        <begin position="16"/>
        <end position="205"/>
    </location>
</feature>
<evidence type="ECO:0000256" key="2">
    <source>
        <dbReference type="ARBA" id="ARBA00001946"/>
    </source>
</evidence>
<dbReference type="RefSeq" id="WP_124845465.1">
    <property type="nucleotide sequence ID" value="NZ_RQZG01000015.1"/>
</dbReference>
<evidence type="ECO:0000256" key="8">
    <source>
        <dbReference type="ARBA" id="ARBA00022490"/>
    </source>
</evidence>
<comment type="cofactor">
    <cofactor evidence="2">
        <name>Mg(2+)</name>
        <dbReference type="ChEBI" id="CHEBI:18420"/>
    </cofactor>
</comment>
<evidence type="ECO:0000256" key="11">
    <source>
        <dbReference type="ARBA" id="ARBA00022759"/>
    </source>
</evidence>
<dbReference type="GO" id="GO:0004523">
    <property type="term" value="F:RNA-DNA hybrid ribonuclease activity"/>
    <property type="evidence" value="ECO:0007669"/>
    <property type="project" value="UniProtKB-UniRule"/>
</dbReference>
<dbReference type="EC" id="3.1.26.4" evidence="6 14"/>
<evidence type="ECO:0000259" key="17">
    <source>
        <dbReference type="PROSITE" id="PS51975"/>
    </source>
</evidence>
<comment type="subcellular location">
    <subcellularLocation>
        <location evidence="4 14">Cytoplasm</location>
    </subcellularLocation>
</comment>
<dbReference type="GO" id="GO:0006298">
    <property type="term" value="P:mismatch repair"/>
    <property type="evidence" value="ECO:0007669"/>
    <property type="project" value="TreeGrafter"/>
</dbReference>
<organism evidence="18 19">
    <name type="scientific">Arachnia propionica</name>
    <dbReference type="NCBI Taxonomy" id="1750"/>
    <lineage>
        <taxon>Bacteria</taxon>
        <taxon>Bacillati</taxon>
        <taxon>Actinomycetota</taxon>
        <taxon>Actinomycetes</taxon>
        <taxon>Propionibacteriales</taxon>
        <taxon>Propionibacteriaceae</taxon>
        <taxon>Arachnia</taxon>
    </lineage>
</organism>
<dbReference type="HAMAP" id="MF_00052_B">
    <property type="entry name" value="RNase_HII_B"/>
    <property type="match status" value="1"/>
</dbReference>
<dbReference type="InterPro" id="IPR022898">
    <property type="entry name" value="RNase_HII"/>
</dbReference>
<evidence type="ECO:0000256" key="14">
    <source>
        <dbReference type="HAMAP-Rule" id="MF_00052"/>
    </source>
</evidence>
<dbReference type="GO" id="GO:0003723">
    <property type="term" value="F:RNA binding"/>
    <property type="evidence" value="ECO:0007669"/>
    <property type="project" value="UniProtKB-UniRule"/>
</dbReference>
<feature type="binding site" evidence="14 15">
    <location>
        <position position="114"/>
    </location>
    <ligand>
        <name>a divalent metal cation</name>
        <dbReference type="ChEBI" id="CHEBI:60240"/>
    </ligand>
</feature>
<evidence type="ECO:0000313" key="19">
    <source>
        <dbReference type="Proteomes" id="UP000280819"/>
    </source>
</evidence>
<evidence type="ECO:0000313" key="18">
    <source>
        <dbReference type="EMBL" id="RRD03960.1"/>
    </source>
</evidence>
<dbReference type="InterPro" id="IPR012337">
    <property type="entry name" value="RNaseH-like_sf"/>
</dbReference>
<dbReference type="NCBIfam" id="NF000595">
    <property type="entry name" value="PRK00015.1-3"/>
    <property type="match status" value="1"/>
</dbReference>
<evidence type="ECO:0000256" key="12">
    <source>
        <dbReference type="ARBA" id="ARBA00022801"/>
    </source>
</evidence>
<dbReference type="InterPro" id="IPR036397">
    <property type="entry name" value="RNaseH_sf"/>
</dbReference>
<evidence type="ECO:0000256" key="15">
    <source>
        <dbReference type="PROSITE-ProRule" id="PRU01319"/>
    </source>
</evidence>
<dbReference type="Gene3D" id="3.30.420.10">
    <property type="entry name" value="Ribonuclease H-like superfamily/Ribonuclease H"/>
    <property type="match status" value="1"/>
</dbReference>
<evidence type="ECO:0000256" key="13">
    <source>
        <dbReference type="ARBA" id="ARBA00023211"/>
    </source>
</evidence>
<evidence type="ECO:0000256" key="4">
    <source>
        <dbReference type="ARBA" id="ARBA00004496"/>
    </source>
</evidence>
<dbReference type="InterPro" id="IPR001352">
    <property type="entry name" value="RNase_HII/HIII"/>
</dbReference>
<dbReference type="PROSITE" id="PS51975">
    <property type="entry name" value="RNASE_H_2"/>
    <property type="match status" value="1"/>
</dbReference>
<keyword evidence="13 14" id="KW-0464">Manganese</keyword>
<dbReference type="SUPFAM" id="SSF53098">
    <property type="entry name" value="Ribonuclease H-like"/>
    <property type="match status" value="1"/>
</dbReference>
<evidence type="ECO:0000256" key="1">
    <source>
        <dbReference type="ARBA" id="ARBA00000077"/>
    </source>
</evidence>
<evidence type="ECO:0000256" key="16">
    <source>
        <dbReference type="RuleBase" id="RU003515"/>
    </source>
</evidence>
<keyword evidence="10 14" id="KW-0479">Metal-binding</keyword>
<keyword evidence="11 14" id="KW-0255">Endonuclease</keyword>
<sequence>MNPDDYEALLGQVGLVPVAGVDEAGRGACAGPLVAAAVILDPANPIPGLDDSKRLSTKRREQLHALILERALAVSWVRVEPAECDALGMHEADIQGMRRAVARLAVRPAFVLTDGFPVDGLGVPGLGMWKGDKVAACVSAASIVAKVTRDAIMVAHDADHPGYGLAGHKGYCTQAHLQALAELGPSDIHRMSYSCAADAAKGSVNVDPGSGAADQVIRTVGTVHETPSR</sequence>
<reference evidence="18 19" key="1">
    <citation type="submission" date="2018-11" db="EMBL/GenBank/DDBJ databases">
        <title>Genomes From Bacteria Associated with the Canine Oral Cavity: a Test Case for Automated Genome-Based Taxonomic Assignment.</title>
        <authorList>
            <person name="Coil D.A."/>
            <person name="Jospin G."/>
            <person name="Darling A.E."/>
            <person name="Wallis C."/>
            <person name="Davis I.J."/>
            <person name="Harris S."/>
            <person name="Eisen J.A."/>
            <person name="Holcombe L.J."/>
            <person name="O'Flynn C."/>
        </authorList>
    </citation>
    <scope>NUCLEOTIDE SEQUENCE [LARGE SCALE GENOMIC DNA]</scope>
    <source>
        <strain evidence="18 19">OH887_COT-365</strain>
    </source>
</reference>
<feature type="binding site" evidence="14 15">
    <location>
        <position position="23"/>
    </location>
    <ligand>
        <name>a divalent metal cation</name>
        <dbReference type="ChEBI" id="CHEBI:60240"/>
    </ligand>
</feature>
<dbReference type="GO" id="GO:0032299">
    <property type="term" value="C:ribonuclease H2 complex"/>
    <property type="evidence" value="ECO:0007669"/>
    <property type="project" value="TreeGrafter"/>
</dbReference>
<comment type="catalytic activity">
    <reaction evidence="1 14 15 16">
        <text>Endonucleolytic cleavage to 5'-phosphomonoester.</text>
        <dbReference type="EC" id="3.1.26.4"/>
    </reaction>
</comment>
<keyword evidence="8 14" id="KW-0963">Cytoplasm</keyword>
<evidence type="ECO:0000256" key="5">
    <source>
        <dbReference type="ARBA" id="ARBA00007383"/>
    </source>
</evidence>
<keyword evidence="12 14" id="KW-0378">Hydrolase</keyword>